<protein>
    <submittedName>
        <fullName evidence="1">Uncharacterized protein</fullName>
    </submittedName>
</protein>
<accession>A0A4S8PVT0</accession>
<name>A0A4S8PVT0_9ACTN</name>
<comment type="caution">
    <text evidence="1">The sequence shown here is derived from an EMBL/GenBank/DDBJ whole genome shotgun (WGS) entry which is preliminary data.</text>
</comment>
<gene>
    <name evidence="1" type="ORF">FAB82_22745</name>
</gene>
<keyword evidence="2" id="KW-1185">Reference proteome</keyword>
<dbReference type="RefSeq" id="WP_136536854.1">
    <property type="nucleotide sequence ID" value="NZ_STGY01000073.1"/>
</dbReference>
<proteinExistence type="predicted"/>
<evidence type="ECO:0000313" key="1">
    <source>
        <dbReference type="EMBL" id="THV35697.1"/>
    </source>
</evidence>
<dbReference type="Proteomes" id="UP000308760">
    <property type="component" value="Unassembled WGS sequence"/>
</dbReference>
<organism evidence="1 2">
    <name type="scientific">Glycomyces buryatensis</name>
    <dbReference type="NCBI Taxonomy" id="2570927"/>
    <lineage>
        <taxon>Bacteria</taxon>
        <taxon>Bacillati</taxon>
        <taxon>Actinomycetota</taxon>
        <taxon>Actinomycetes</taxon>
        <taxon>Glycomycetales</taxon>
        <taxon>Glycomycetaceae</taxon>
        <taxon>Glycomyces</taxon>
    </lineage>
</organism>
<dbReference type="AlphaFoldDB" id="A0A4S8PVT0"/>
<reference evidence="2" key="1">
    <citation type="submission" date="2019-04" db="EMBL/GenBank/DDBJ databases">
        <title>Nocardioides xinjiangensis sp. nov.</title>
        <authorList>
            <person name="Liu S."/>
        </authorList>
    </citation>
    <scope>NUCLEOTIDE SEQUENCE [LARGE SCALE GENOMIC DNA]</scope>
    <source>
        <strain evidence="2">18</strain>
    </source>
</reference>
<dbReference type="EMBL" id="STGY01000073">
    <property type="protein sequence ID" value="THV35697.1"/>
    <property type="molecule type" value="Genomic_DNA"/>
</dbReference>
<evidence type="ECO:0000313" key="2">
    <source>
        <dbReference type="Proteomes" id="UP000308760"/>
    </source>
</evidence>
<reference evidence="1 2" key="2">
    <citation type="submission" date="2019-05" db="EMBL/GenBank/DDBJ databases">
        <title>Glycomyces buryatensis sp. nov.</title>
        <authorList>
            <person name="Nikitina E."/>
        </authorList>
    </citation>
    <scope>NUCLEOTIDE SEQUENCE [LARGE SCALE GENOMIC DNA]</scope>
    <source>
        <strain evidence="1 2">18</strain>
    </source>
</reference>
<sequence>MAGPTTDLEVAGLRLAFLVKHSRVGAYVQVTDAQTGTWVGNVFMLHRTDGALLRHSYAYREHLGRGQFDRHGTENRNAICEYATKIYRDG</sequence>